<dbReference type="EMBL" id="PYDT01000004">
    <property type="protein sequence ID" value="THU63061.1"/>
    <property type="molecule type" value="Genomic_DNA"/>
</dbReference>
<comment type="caution">
    <text evidence="2">The sequence shown here is derived from an EMBL/GenBank/DDBJ whole genome shotgun (WGS) entry which is preliminary data.</text>
</comment>
<evidence type="ECO:0000313" key="2">
    <source>
        <dbReference type="EMBL" id="THU63061.1"/>
    </source>
</evidence>
<organism evidence="2 3">
    <name type="scientific">Musa balbisiana</name>
    <name type="common">Banana</name>
    <dbReference type="NCBI Taxonomy" id="52838"/>
    <lineage>
        <taxon>Eukaryota</taxon>
        <taxon>Viridiplantae</taxon>
        <taxon>Streptophyta</taxon>
        <taxon>Embryophyta</taxon>
        <taxon>Tracheophyta</taxon>
        <taxon>Spermatophyta</taxon>
        <taxon>Magnoliopsida</taxon>
        <taxon>Liliopsida</taxon>
        <taxon>Zingiberales</taxon>
        <taxon>Musaceae</taxon>
        <taxon>Musa</taxon>
    </lineage>
</organism>
<feature type="compositionally biased region" description="Low complexity" evidence="1">
    <location>
        <begin position="1"/>
        <end position="10"/>
    </location>
</feature>
<reference evidence="2 3" key="1">
    <citation type="journal article" date="2019" name="Nat. Plants">
        <title>Genome sequencing of Musa balbisiana reveals subgenome evolution and function divergence in polyploid bananas.</title>
        <authorList>
            <person name="Yao X."/>
        </authorList>
    </citation>
    <scope>NUCLEOTIDE SEQUENCE [LARGE SCALE GENOMIC DNA]</scope>
    <source>
        <strain evidence="3">cv. DH-PKW</strain>
        <tissue evidence="2">Leaves</tissue>
    </source>
</reference>
<gene>
    <name evidence="2" type="ORF">C4D60_Mb01t11780</name>
</gene>
<evidence type="ECO:0000256" key="1">
    <source>
        <dbReference type="SAM" id="MobiDB-lite"/>
    </source>
</evidence>
<proteinExistence type="predicted"/>
<evidence type="ECO:0000313" key="3">
    <source>
        <dbReference type="Proteomes" id="UP000317650"/>
    </source>
</evidence>
<protein>
    <submittedName>
        <fullName evidence="2">Uncharacterized protein</fullName>
    </submittedName>
</protein>
<name>A0A4S8JLT3_MUSBA</name>
<keyword evidence="3" id="KW-1185">Reference proteome</keyword>
<feature type="region of interest" description="Disordered" evidence="1">
    <location>
        <begin position="45"/>
        <end position="74"/>
    </location>
</feature>
<feature type="region of interest" description="Disordered" evidence="1">
    <location>
        <begin position="1"/>
        <end position="28"/>
    </location>
</feature>
<dbReference type="AlphaFoldDB" id="A0A4S8JLT3"/>
<dbReference type="Proteomes" id="UP000317650">
    <property type="component" value="Chromosome 1"/>
</dbReference>
<accession>A0A4S8JLT3</accession>
<sequence>MSCGSQCRSSRGGRKVRRNATANKDVGGAERSLLDLRARCWQEEAWGATPPPSAEEGEAGVHGGKTKESVGELSQSLHCDQHSSFVFSTVVG</sequence>